<dbReference type="CDD" id="cd07992">
    <property type="entry name" value="LPLAT_AAK14816-like"/>
    <property type="match status" value="1"/>
</dbReference>
<protein>
    <submittedName>
        <fullName evidence="3">1-acyl-sn-glycerol-3-phosphate acyltransferase</fullName>
    </submittedName>
</protein>
<gene>
    <name evidence="3" type="ORF">HNQ61_001115</name>
</gene>
<dbReference type="EMBL" id="JACHIA010000002">
    <property type="protein sequence ID" value="MBB6069500.1"/>
    <property type="molecule type" value="Genomic_DNA"/>
</dbReference>
<accession>A0A841GR01</accession>
<dbReference type="AlphaFoldDB" id="A0A841GR01"/>
<evidence type="ECO:0000313" key="4">
    <source>
        <dbReference type="Proteomes" id="UP000582837"/>
    </source>
</evidence>
<feature type="transmembrane region" description="Helical" evidence="1">
    <location>
        <begin position="347"/>
        <end position="366"/>
    </location>
</feature>
<dbReference type="InterPro" id="IPR052744">
    <property type="entry name" value="GPAT/DAPAT"/>
</dbReference>
<dbReference type="InterPro" id="IPR002123">
    <property type="entry name" value="Plipid/glycerol_acylTrfase"/>
</dbReference>
<keyword evidence="4" id="KW-1185">Reference proteome</keyword>
<dbReference type="PANTHER" id="PTHR31605:SF0">
    <property type="entry name" value="GLYCEROL-3-PHOSPHATE O-ACYLTRANSFERASE 1"/>
    <property type="match status" value="1"/>
</dbReference>
<sequence length="437" mass="47353">MWLLPVLSHVSRFVVRAFYRLEVDGDAVPAHGPVLLVANHPNSLVDPAMVGAVAGRPVRFLAKAPLFSDGQVGWLVRGSGSIPVYRRADNPSEVGRNEDTFRAVHQALADGSAVGIFPEGISHSEPSMAPLKTGAARIALGGAALLGAPFPIIPVGLTFRSKEQFRSEALAVVGQPVRWDDLAARGEGDHGAARELTARIDAELRRVTLNLERWEDQPMVETAEAVYAAELGADPSSAARVQRLSATTEALARLRREEHAAWEDIAAAVQAHAGMLGVVRMTPAELKSAPDAREAARWVARQANVLRLLSPAALAGMVIFFVPYRLTGFVEKRARPSDDIRATYKTLVGGVLHLIWIAMLAGAAGWMCGWTAGVAALVVLPLLAWATLWSAESWNHASGEARRFLLRARRAEAIDELRQRQHDLAVQLAALWERVRI</sequence>
<keyword evidence="3" id="KW-0808">Transferase</keyword>
<dbReference type="GO" id="GO:0004366">
    <property type="term" value="F:glycerol-3-phosphate O-acyltransferase activity"/>
    <property type="evidence" value="ECO:0007669"/>
    <property type="project" value="TreeGrafter"/>
</dbReference>
<dbReference type="GO" id="GO:0008654">
    <property type="term" value="P:phospholipid biosynthetic process"/>
    <property type="evidence" value="ECO:0007669"/>
    <property type="project" value="TreeGrafter"/>
</dbReference>
<keyword evidence="1" id="KW-0472">Membrane</keyword>
<dbReference type="Proteomes" id="UP000582837">
    <property type="component" value="Unassembled WGS sequence"/>
</dbReference>
<reference evidence="3 4" key="1">
    <citation type="submission" date="2020-08" db="EMBL/GenBank/DDBJ databases">
        <title>Genomic Encyclopedia of Type Strains, Phase IV (KMG-IV): sequencing the most valuable type-strain genomes for metagenomic binning, comparative biology and taxonomic classification.</title>
        <authorList>
            <person name="Goeker M."/>
        </authorList>
    </citation>
    <scope>NUCLEOTIDE SEQUENCE [LARGE SCALE GENOMIC DNA]</scope>
    <source>
        <strain evidence="3 4">DSM 29007</strain>
    </source>
</reference>
<evidence type="ECO:0000256" key="1">
    <source>
        <dbReference type="SAM" id="Phobius"/>
    </source>
</evidence>
<dbReference type="Pfam" id="PF01553">
    <property type="entry name" value="Acyltransferase"/>
    <property type="match status" value="1"/>
</dbReference>
<dbReference type="GO" id="GO:0016287">
    <property type="term" value="F:glycerone-phosphate O-acyltransferase activity"/>
    <property type="evidence" value="ECO:0007669"/>
    <property type="project" value="TreeGrafter"/>
</dbReference>
<keyword evidence="3" id="KW-0012">Acyltransferase</keyword>
<feature type="transmembrane region" description="Helical" evidence="1">
    <location>
        <begin position="372"/>
        <end position="391"/>
    </location>
</feature>
<keyword evidence="1" id="KW-1133">Transmembrane helix</keyword>
<keyword evidence="1" id="KW-0812">Transmembrane</keyword>
<dbReference type="RefSeq" id="WP_170037501.1">
    <property type="nucleotide sequence ID" value="NZ_JABDTL010000002.1"/>
</dbReference>
<feature type="transmembrane region" description="Helical" evidence="1">
    <location>
        <begin position="308"/>
        <end position="326"/>
    </location>
</feature>
<organism evidence="3 4">
    <name type="scientific">Longimicrobium terrae</name>
    <dbReference type="NCBI Taxonomy" id="1639882"/>
    <lineage>
        <taxon>Bacteria</taxon>
        <taxon>Pseudomonadati</taxon>
        <taxon>Gemmatimonadota</taxon>
        <taxon>Longimicrobiia</taxon>
        <taxon>Longimicrobiales</taxon>
        <taxon>Longimicrobiaceae</taxon>
        <taxon>Longimicrobium</taxon>
    </lineage>
</organism>
<comment type="caution">
    <text evidence="3">The sequence shown here is derived from an EMBL/GenBank/DDBJ whole genome shotgun (WGS) entry which is preliminary data.</text>
</comment>
<evidence type="ECO:0000313" key="3">
    <source>
        <dbReference type="EMBL" id="MBB6069500.1"/>
    </source>
</evidence>
<name>A0A841GR01_9BACT</name>
<dbReference type="SMART" id="SM00563">
    <property type="entry name" value="PlsC"/>
    <property type="match status" value="1"/>
</dbReference>
<proteinExistence type="predicted"/>
<feature type="domain" description="Phospholipid/glycerol acyltransferase" evidence="2">
    <location>
        <begin position="34"/>
        <end position="160"/>
    </location>
</feature>
<dbReference type="PANTHER" id="PTHR31605">
    <property type="entry name" value="GLYCEROL-3-PHOSPHATE O-ACYLTRANSFERASE 1"/>
    <property type="match status" value="1"/>
</dbReference>
<dbReference type="SUPFAM" id="SSF69593">
    <property type="entry name" value="Glycerol-3-phosphate (1)-acyltransferase"/>
    <property type="match status" value="1"/>
</dbReference>
<evidence type="ECO:0000259" key="2">
    <source>
        <dbReference type="SMART" id="SM00563"/>
    </source>
</evidence>